<dbReference type="GO" id="GO:0008237">
    <property type="term" value="F:metallopeptidase activity"/>
    <property type="evidence" value="ECO:0007669"/>
    <property type="project" value="UniProtKB-KW"/>
</dbReference>
<dbReference type="GO" id="GO:0080120">
    <property type="term" value="P:CAAX-box protein maturation"/>
    <property type="evidence" value="ECO:0007669"/>
    <property type="project" value="UniProtKB-ARBA"/>
</dbReference>
<dbReference type="Proteomes" id="UP000617634">
    <property type="component" value="Unassembled WGS sequence"/>
</dbReference>
<sequence>MTMKHNRLLVSIVVLLLWAAATMFGAQVLAGGEEISLDSLVQRGIGWQFVAAIAILLGAIALFRWRDIGFTAPHDLLRILWFPGLYLVFFAVLIVLFGLPPARVAGLVFVNTMMVGFSEEVMFRGVLLRASLERMSMWAAIGLNMALFGGVHAFNGFITGDFGAAALQSLAAAMSGLVFIAIVLRTDSIWPAIVYHGLWDCALFLIGLAANGSGGGESAGGAAGQLSAYGALLPMALVLPNFLFALFVLRKVGGRAKAA</sequence>
<dbReference type="EMBL" id="JADZGI010000001">
    <property type="protein sequence ID" value="MBH0112555.1"/>
    <property type="molecule type" value="Genomic_DNA"/>
</dbReference>
<dbReference type="InterPro" id="IPR003675">
    <property type="entry name" value="Rce1/LyrA-like_dom"/>
</dbReference>
<feature type="domain" description="CAAX prenyl protease 2/Lysostaphin resistance protein A-like" evidence="2">
    <location>
        <begin position="105"/>
        <end position="201"/>
    </location>
</feature>
<reference evidence="3" key="1">
    <citation type="submission" date="2020-11" db="EMBL/GenBank/DDBJ databases">
        <title>Novosphingobium aureum sp. nov., a marine bacterium isolated from sediment of a salt flat.</title>
        <authorList>
            <person name="Yoo Y."/>
            <person name="Kim J.-J."/>
        </authorList>
    </citation>
    <scope>NUCLEOTIDE SEQUENCE</scope>
    <source>
        <strain evidence="3">YJ-S2-02</strain>
    </source>
</reference>
<evidence type="ECO:0000256" key="1">
    <source>
        <dbReference type="SAM" id="Phobius"/>
    </source>
</evidence>
<keyword evidence="1" id="KW-1133">Transmembrane helix</keyword>
<evidence type="ECO:0000313" key="4">
    <source>
        <dbReference type="Proteomes" id="UP000617634"/>
    </source>
</evidence>
<dbReference type="PANTHER" id="PTHR36435:SF1">
    <property type="entry name" value="CAAX AMINO TERMINAL PROTEASE FAMILY PROTEIN"/>
    <property type="match status" value="1"/>
</dbReference>
<feature type="transmembrane region" description="Helical" evidence="1">
    <location>
        <begin position="135"/>
        <end position="158"/>
    </location>
</feature>
<dbReference type="PANTHER" id="PTHR36435">
    <property type="entry name" value="SLR1288 PROTEIN"/>
    <property type="match status" value="1"/>
</dbReference>
<name>A0A931MKK1_9SPHN</name>
<accession>A0A931MKK1</accession>
<feature type="transmembrane region" description="Helical" evidence="1">
    <location>
        <begin position="226"/>
        <end position="249"/>
    </location>
</feature>
<comment type="caution">
    <text evidence="3">The sequence shown here is derived from an EMBL/GenBank/DDBJ whole genome shotgun (WGS) entry which is preliminary data.</text>
</comment>
<feature type="transmembrane region" description="Helical" evidence="1">
    <location>
        <begin position="77"/>
        <end position="98"/>
    </location>
</feature>
<keyword evidence="3" id="KW-0378">Hydrolase</keyword>
<protein>
    <submittedName>
        <fullName evidence="3">CPBP family intramembrane metalloprotease</fullName>
    </submittedName>
</protein>
<feature type="transmembrane region" description="Helical" evidence="1">
    <location>
        <begin position="193"/>
        <end position="214"/>
    </location>
</feature>
<keyword evidence="1" id="KW-0812">Transmembrane</keyword>
<dbReference type="RefSeq" id="WP_197162133.1">
    <property type="nucleotide sequence ID" value="NZ_JADZGI010000001.1"/>
</dbReference>
<feature type="transmembrane region" description="Helical" evidence="1">
    <location>
        <begin position="46"/>
        <end position="65"/>
    </location>
</feature>
<evidence type="ECO:0000313" key="3">
    <source>
        <dbReference type="EMBL" id="MBH0112555.1"/>
    </source>
</evidence>
<feature type="transmembrane region" description="Helical" evidence="1">
    <location>
        <begin position="164"/>
        <end position="184"/>
    </location>
</feature>
<keyword evidence="3" id="KW-0482">Metalloprotease</keyword>
<evidence type="ECO:0000259" key="2">
    <source>
        <dbReference type="Pfam" id="PF02517"/>
    </source>
</evidence>
<keyword evidence="1" id="KW-0472">Membrane</keyword>
<gene>
    <name evidence="3" type="ORF">I5E68_06260</name>
</gene>
<dbReference type="GO" id="GO:0004175">
    <property type="term" value="F:endopeptidase activity"/>
    <property type="evidence" value="ECO:0007669"/>
    <property type="project" value="UniProtKB-ARBA"/>
</dbReference>
<dbReference type="Pfam" id="PF02517">
    <property type="entry name" value="Rce1-like"/>
    <property type="match status" value="1"/>
</dbReference>
<feature type="transmembrane region" description="Helical" evidence="1">
    <location>
        <begin position="104"/>
        <end position="123"/>
    </location>
</feature>
<dbReference type="AlphaFoldDB" id="A0A931MKK1"/>
<organism evidence="3 4">
    <name type="scientific">Novosphingobium aureum</name>
    <dbReference type="NCBI Taxonomy" id="2792964"/>
    <lineage>
        <taxon>Bacteria</taxon>
        <taxon>Pseudomonadati</taxon>
        <taxon>Pseudomonadota</taxon>
        <taxon>Alphaproteobacteria</taxon>
        <taxon>Sphingomonadales</taxon>
        <taxon>Sphingomonadaceae</taxon>
        <taxon>Novosphingobium</taxon>
    </lineage>
</organism>
<proteinExistence type="predicted"/>
<dbReference type="InterPro" id="IPR052710">
    <property type="entry name" value="CAAX_protease"/>
</dbReference>
<keyword evidence="3" id="KW-0645">Protease</keyword>
<keyword evidence="4" id="KW-1185">Reference proteome</keyword>